<evidence type="ECO:0000313" key="2">
    <source>
        <dbReference type="Proteomes" id="UP000053105"/>
    </source>
</evidence>
<evidence type="ECO:0000313" key="1">
    <source>
        <dbReference type="EMBL" id="KOX67216.1"/>
    </source>
</evidence>
<sequence>MYFWQFINQYLPKSLHRRRPSGPSKLNSFLMPFLIRISVHDRLKEVREFVTTPAFSVICLAELEFDSTRVAELLDIAVVHNNYRDLLLLTTLIDVVKWLNGRSGDAMRFRGGVGEGAIRGFQFGAAAVKSLPNMIGADPEGTQNIDETESDRTLQPFDVLSEDRALQRLTQVTECNDKNTPSKEVIIDRHQWIFAVSSQRTRMDVGHFFETTVESSLVLIGNQTQQYDVARECLFYEGRRRWPDRNRWPTHNPCSRTGQLITPSSTQLSQVGARSGGEITDSIPLINRNRKDKNIFIGELDITEFRNSAKKHENCHGSASKLKQFWKEGIMRLPERWKKVIEQNGSHM</sequence>
<keyword evidence="2" id="KW-1185">Reference proteome</keyword>
<name>A0A0M8ZP96_9HYME</name>
<dbReference type="Proteomes" id="UP000053105">
    <property type="component" value="Unassembled WGS sequence"/>
</dbReference>
<gene>
    <name evidence="1" type="ORF">WN51_09621</name>
</gene>
<accession>A0A0M8ZP96</accession>
<protein>
    <submittedName>
        <fullName evidence="1">Uncharacterized protein</fullName>
    </submittedName>
</protein>
<proteinExistence type="predicted"/>
<reference evidence="1 2" key="1">
    <citation type="submission" date="2015-07" db="EMBL/GenBank/DDBJ databases">
        <title>The genome of Melipona quadrifasciata.</title>
        <authorList>
            <person name="Pan H."/>
            <person name="Kapheim K."/>
        </authorList>
    </citation>
    <scope>NUCLEOTIDE SEQUENCE [LARGE SCALE GENOMIC DNA]</scope>
    <source>
        <strain evidence="1">0111107301</strain>
        <tissue evidence="1">Whole body</tissue>
    </source>
</reference>
<dbReference type="EMBL" id="KQ438550">
    <property type="protein sequence ID" value="KOX67216.1"/>
    <property type="molecule type" value="Genomic_DNA"/>
</dbReference>
<dbReference type="AlphaFoldDB" id="A0A0M8ZP96"/>
<organism evidence="1 2">
    <name type="scientific">Melipona quadrifasciata</name>
    <dbReference type="NCBI Taxonomy" id="166423"/>
    <lineage>
        <taxon>Eukaryota</taxon>
        <taxon>Metazoa</taxon>
        <taxon>Ecdysozoa</taxon>
        <taxon>Arthropoda</taxon>
        <taxon>Hexapoda</taxon>
        <taxon>Insecta</taxon>
        <taxon>Pterygota</taxon>
        <taxon>Neoptera</taxon>
        <taxon>Endopterygota</taxon>
        <taxon>Hymenoptera</taxon>
        <taxon>Apocrita</taxon>
        <taxon>Aculeata</taxon>
        <taxon>Apoidea</taxon>
        <taxon>Anthophila</taxon>
        <taxon>Apidae</taxon>
        <taxon>Melipona</taxon>
    </lineage>
</organism>